<gene>
    <name evidence="2" type="ORF">GIL414_LOCUS25367</name>
</gene>
<name>A0A8S2TIS0_9BILA</name>
<feature type="region of interest" description="Disordered" evidence="1">
    <location>
        <begin position="1"/>
        <end position="27"/>
    </location>
</feature>
<accession>A0A8S2TIS0</accession>
<organism evidence="2 3">
    <name type="scientific">Rotaria magnacalcarata</name>
    <dbReference type="NCBI Taxonomy" id="392030"/>
    <lineage>
        <taxon>Eukaryota</taxon>
        <taxon>Metazoa</taxon>
        <taxon>Spiralia</taxon>
        <taxon>Gnathifera</taxon>
        <taxon>Rotifera</taxon>
        <taxon>Eurotatoria</taxon>
        <taxon>Bdelloidea</taxon>
        <taxon>Philodinida</taxon>
        <taxon>Philodinidae</taxon>
        <taxon>Rotaria</taxon>
    </lineage>
</organism>
<evidence type="ECO:0000313" key="3">
    <source>
        <dbReference type="Proteomes" id="UP000681720"/>
    </source>
</evidence>
<reference evidence="2" key="1">
    <citation type="submission" date="2021-02" db="EMBL/GenBank/DDBJ databases">
        <authorList>
            <person name="Nowell W R."/>
        </authorList>
    </citation>
    <scope>NUCLEOTIDE SEQUENCE</scope>
</reference>
<feature type="compositionally biased region" description="Low complexity" evidence="1">
    <location>
        <begin position="17"/>
        <end position="27"/>
    </location>
</feature>
<dbReference type="EMBL" id="CAJOBJ010034099">
    <property type="protein sequence ID" value="CAF4290085.1"/>
    <property type="molecule type" value="Genomic_DNA"/>
</dbReference>
<proteinExistence type="predicted"/>
<evidence type="ECO:0000313" key="2">
    <source>
        <dbReference type="EMBL" id="CAF4290085.1"/>
    </source>
</evidence>
<sequence>MEQKMALLTERRKQYQEESTTSTNIENENVPTVVKEILDELVEQICY</sequence>
<feature type="non-terminal residue" evidence="2">
    <location>
        <position position="1"/>
    </location>
</feature>
<protein>
    <submittedName>
        <fullName evidence="2">Uncharacterized protein</fullName>
    </submittedName>
</protein>
<comment type="caution">
    <text evidence="2">The sequence shown here is derived from an EMBL/GenBank/DDBJ whole genome shotgun (WGS) entry which is preliminary data.</text>
</comment>
<feature type="compositionally biased region" description="Basic and acidic residues" evidence="1">
    <location>
        <begin position="1"/>
        <end position="16"/>
    </location>
</feature>
<dbReference type="AlphaFoldDB" id="A0A8S2TIS0"/>
<evidence type="ECO:0000256" key="1">
    <source>
        <dbReference type="SAM" id="MobiDB-lite"/>
    </source>
</evidence>
<dbReference type="Proteomes" id="UP000681720">
    <property type="component" value="Unassembled WGS sequence"/>
</dbReference>